<sequence length="118" mass="13235">MGWSAYTDQPEVLLSGIENSAFVVTAVDGQGRLLGLARAISDDATICYVQDILVRPQEQGRGIGRKLLDEILQRYSHLRQTVLITDDEPQQRAFYQALGFTEGSEVEFGPTRVFVQFR</sequence>
<gene>
    <name evidence="2" type="ORF">AUR04nite_18580</name>
</gene>
<dbReference type="AlphaFoldDB" id="A0A4Y4DN02"/>
<reference evidence="2 3" key="1">
    <citation type="submission" date="2019-06" db="EMBL/GenBank/DDBJ databases">
        <title>Whole genome shotgun sequence of Glutamicibacter uratoxydans NBRC 15515.</title>
        <authorList>
            <person name="Hosoyama A."/>
            <person name="Uohara A."/>
            <person name="Ohji S."/>
            <person name="Ichikawa N."/>
        </authorList>
    </citation>
    <scope>NUCLEOTIDE SEQUENCE [LARGE SCALE GENOMIC DNA]</scope>
    <source>
        <strain evidence="2 3">NBRC 15515</strain>
    </source>
</reference>
<dbReference type="RefSeq" id="WP_343883973.1">
    <property type="nucleotide sequence ID" value="NZ_BAAAJL010000011.1"/>
</dbReference>
<dbReference type="PROSITE" id="PS51186">
    <property type="entry name" value="GNAT"/>
    <property type="match status" value="1"/>
</dbReference>
<dbReference type="PANTHER" id="PTHR43233">
    <property type="entry name" value="FAMILY N-ACETYLTRANSFERASE, PUTATIVE (AFU_ORTHOLOGUE AFUA_6G03350)-RELATED"/>
    <property type="match status" value="1"/>
</dbReference>
<dbReference type="GO" id="GO:0016747">
    <property type="term" value="F:acyltransferase activity, transferring groups other than amino-acyl groups"/>
    <property type="evidence" value="ECO:0007669"/>
    <property type="project" value="InterPro"/>
</dbReference>
<dbReference type="Proteomes" id="UP000316612">
    <property type="component" value="Unassembled WGS sequence"/>
</dbReference>
<keyword evidence="2" id="KW-0808">Transferase</keyword>
<name>A0A4Y4DN02_GLUUR</name>
<dbReference type="Pfam" id="PF13508">
    <property type="entry name" value="Acetyltransf_7"/>
    <property type="match status" value="1"/>
</dbReference>
<protein>
    <submittedName>
        <fullName evidence="2">N-acetyltransferase</fullName>
    </submittedName>
</protein>
<dbReference type="InterPro" id="IPR016181">
    <property type="entry name" value="Acyl_CoA_acyltransferase"/>
</dbReference>
<dbReference type="InterPro" id="IPR053144">
    <property type="entry name" value="Acetyltransferase_Butenolide"/>
</dbReference>
<evidence type="ECO:0000313" key="2">
    <source>
        <dbReference type="EMBL" id="GED06326.1"/>
    </source>
</evidence>
<comment type="caution">
    <text evidence="2">The sequence shown here is derived from an EMBL/GenBank/DDBJ whole genome shotgun (WGS) entry which is preliminary data.</text>
</comment>
<dbReference type="PANTHER" id="PTHR43233:SF1">
    <property type="entry name" value="FAMILY N-ACETYLTRANSFERASE, PUTATIVE (AFU_ORTHOLOGUE AFUA_6G03350)-RELATED"/>
    <property type="match status" value="1"/>
</dbReference>
<proteinExistence type="predicted"/>
<evidence type="ECO:0000313" key="3">
    <source>
        <dbReference type="Proteomes" id="UP000316612"/>
    </source>
</evidence>
<dbReference type="CDD" id="cd04301">
    <property type="entry name" value="NAT_SF"/>
    <property type="match status" value="1"/>
</dbReference>
<dbReference type="InterPro" id="IPR000182">
    <property type="entry name" value="GNAT_dom"/>
</dbReference>
<evidence type="ECO:0000259" key="1">
    <source>
        <dbReference type="PROSITE" id="PS51186"/>
    </source>
</evidence>
<keyword evidence="3" id="KW-1185">Reference proteome</keyword>
<accession>A0A4Y4DN02</accession>
<dbReference type="EMBL" id="BJNY01000009">
    <property type="protein sequence ID" value="GED06326.1"/>
    <property type="molecule type" value="Genomic_DNA"/>
</dbReference>
<dbReference type="SUPFAM" id="SSF55729">
    <property type="entry name" value="Acyl-CoA N-acyltransferases (Nat)"/>
    <property type="match status" value="1"/>
</dbReference>
<feature type="domain" description="N-acetyltransferase" evidence="1">
    <location>
        <begin position="1"/>
        <end position="118"/>
    </location>
</feature>
<organism evidence="2 3">
    <name type="scientific">Glutamicibacter uratoxydans</name>
    <name type="common">Arthrobacter uratoxydans</name>
    <dbReference type="NCBI Taxonomy" id="43667"/>
    <lineage>
        <taxon>Bacteria</taxon>
        <taxon>Bacillati</taxon>
        <taxon>Actinomycetota</taxon>
        <taxon>Actinomycetes</taxon>
        <taxon>Micrococcales</taxon>
        <taxon>Micrococcaceae</taxon>
        <taxon>Glutamicibacter</taxon>
    </lineage>
</organism>
<dbReference type="Gene3D" id="3.40.630.30">
    <property type="match status" value="1"/>
</dbReference>